<evidence type="ECO:0000313" key="1">
    <source>
        <dbReference type="EMBL" id="AWV99688.1"/>
    </source>
</evidence>
<keyword evidence="2" id="KW-1185">Reference proteome</keyword>
<proteinExistence type="predicted"/>
<protein>
    <recommendedName>
        <fullName evidence="3">DUF268 domain-containing protein</fullName>
    </recommendedName>
</protein>
<accession>A0A2Z4GFD8</accession>
<name>A0A2Z4GFD8_9BACT</name>
<sequence length="262" mass="30081">MKRIIKLTKFALAYLGFYPDQLFENIKQFPSFIKELGDFKKSFKGKYTDWKFSYYPILTDKKDQSGKARGQYFYQDLFVAGLIYKADPKRHIDIGSRIDGFIAHLACFRKVDVMDIRPLNSNIQNVNFIQADLMKPAADLKDSTDSLSCLHTIEHFGLGRYGDDIDPDGHLKGLESMYQILQKGGTFYFSTQIGPSMVAFNAHRVFSVSYLLSLFETKYELLSFSYIDDNDVLHQKVELTEQGLANNFNCKLGCGIFELKKL</sequence>
<dbReference type="InterPro" id="IPR004951">
    <property type="entry name" value="DUF268_CAE_spp"/>
</dbReference>
<dbReference type="SUPFAM" id="SSF53335">
    <property type="entry name" value="S-adenosyl-L-methionine-dependent methyltransferases"/>
    <property type="match status" value="1"/>
</dbReference>
<dbReference type="Proteomes" id="UP000249873">
    <property type="component" value="Chromosome"/>
</dbReference>
<dbReference type="EMBL" id="CP029480">
    <property type="protein sequence ID" value="AWV99688.1"/>
    <property type="molecule type" value="Genomic_DNA"/>
</dbReference>
<organism evidence="1 2">
    <name type="scientific">Arcticibacterium luteifluviistationis</name>
    <dbReference type="NCBI Taxonomy" id="1784714"/>
    <lineage>
        <taxon>Bacteria</taxon>
        <taxon>Pseudomonadati</taxon>
        <taxon>Bacteroidota</taxon>
        <taxon>Cytophagia</taxon>
        <taxon>Cytophagales</taxon>
        <taxon>Leadbetterellaceae</taxon>
        <taxon>Arcticibacterium</taxon>
    </lineage>
</organism>
<dbReference type="AlphaFoldDB" id="A0A2Z4GFD8"/>
<dbReference type="RefSeq" id="WP_111373056.1">
    <property type="nucleotide sequence ID" value="NZ_CP029480.1"/>
</dbReference>
<reference evidence="1 2" key="1">
    <citation type="submission" date="2018-05" db="EMBL/GenBank/DDBJ databases">
        <title>Complete genome sequence of Arcticibacterium luteifluviistationis SM1504T, a cytophagaceae bacterium isolated from Arctic surface seawater.</title>
        <authorList>
            <person name="Li Y."/>
            <person name="Qin Q.-L."/>
        </authorList>
    </citation>
    <scope>NUCLEOTIDE SEQUENCE [LARGE SCALE GENOMIC DNA]</scope>
    <source>
        <strain evidence="1 2">SM1504</strain>
    </source>
</reference>
<dbReference type="KEGG" id="als:DJ013_16515"/>
<dbReference type="Pfam" id="PF03269">
    <property type="entry name" value="DUF268"/>
    <property type="match status" value="1"/>
</dbReference>
<evidence type="ECO:0008006" key="3">
    <source>
        <dbReference type="Google" id="ProtNLM"/>
    </source>
</evidence>
<evidence type="ECO:0000313" key="2">
    <source>
        <dbReference type="Proteomes" id="UP000249873"/>
    </source>
</evidence>
<dbReference type="Gene3D" id="3.40.50.150">
    <property type="entry name" value="Vaccinia Virus protein VP39"/>
    <property type="match status" value="1"/>
</dbReference>
<dbReference type="OrthoDB" id="9792586at2"/>
<gene>
    <name evidence="1" type="ORF">DJ013_16515</name>
</gene>
<dbReference type="InterPro" id="IPR029063">
    <property type="entry name" value="SAM-dependent_MTases_sf"/>
</dbReference>